<dbReference type="Proteomes" id="UP000693970">
    <property type="component" value="Unassembled WGS sequence"/>
</dbReference>
<reference evidence="1" key="2">
    <citation type="submission" date="2021-04" db="EMBL/GenBank/DDBJ databases">
        <authorList>
            <person name="Podell S."/>
        </authorList>
    </citation>
    <scope>NUCLEOTIDE SEQUENCE</scope>
    <source>
        <strain evidence="1">Hildebrandi</strain>
    </source>
</reference>
<sequence>MDRCAKEWNNVGASQLVNGMFSTAIDSFTRSLRIVRNALAVLATTEEKDADATRCSSSGPSVLPPRHFGAIQNQEEDGCPVIHTRDSFVATMVKSRPSLVVRDDDDDAGPLLHGLYVSPLYLSEIACYDRYETMVEASVAVMFNLALAHHLNSILGNKDDSSQQQHRTQGLSYSRTLAQATALYELAFTVQMQEKTDIDVEFAMAIVNNLGHAHRLMGDDEKADRCFRHLLTTIMFLRSCVGGGVGDDDDDDEEEQQQRPSSWWCDDDGSWCCPIEIFIHSVSYLVLRRTAAAAA</sequence>
<evidence type="ECO:0000313" key="1">
    <source>
        <dbReference type="EMBL" id="KAG7348575.1"/>
    </source>
</evidence>
<proteinExistence type="predicted"/>
<protein>
    <submittedName>
        <fullName evidence="1">Tetratricopeptide repeat protein</fullName>
    </submittedName>
</protein>
<gene>
    <name evidence="1" type="ORF">IV203_017280</name>
</gene>
<name>A0A9K3KRM3_9STRA</name>
<organism evidence="1 2">
    <name type="scientific">Nitzschia inconspicua</name>
    <dbReference type="NCBI Taxonomy" id="303405"/>
    <lineage>
        <taxon>Eukaryota</taxon>
        <taxon>Sar</taxon>
        <taxon>Stramenopiles</taxon>
        <taxon>Ochrophyta</taxon>
        <taxon>Bacillariophyta</taxon>
        <taxon>Bacillariophyceae</taxon>
        <taxon>Bacillariophycidae</taxon>
        <taxon>Bacillariales</taxon>
        <taxon>Bacillariaceae</taxon>
        <taxon>Nitzschia</taxon>
    </lineage>
</organism>
<evidence type="ECO:0000313" key="2">
    <source>
        <dbReference type="Proteomes" id="UP000693970"/>
    </source>
</evidence>
<dbReference type="EMBL" id="JAGRRH010000020">
    <property type="protein sequence ID" value="KAG7348575.1"/>
    <property type="molecule type" value="Genomic_DNA"/>
</dbReference>
<comment type="caution">
    <text evidence="1">The sequence shown here is derived from an EMBL/GenBank/DDBJ whole genome shotgun (WGS) entry which is preliminary data.</text>
</comment>
<accession>A0A9K3KRM3</accession>
<dbReference type="AlphaFoldDB" id="A0A9K3KRM3"/>
<keyword evidence="2" id="KW-1185">Reference proteome</keyword>
<reference evidence="1" key="1">
    <citation type="journal article" date="2021" name="Sci. Rep.">
        <title>Diploid genomic architecture of Nitzschia inconspicua, an elite biomass production diatom.</title>
        <authorList>
            <person name="Oliver A."/>
            <person name="Podell S."/>
            <person name="Pinowska A."/>
            <person name="Traller J.C."/>
            <person name="Smith S.R."/>
            <person name="McClure R."/>
            <person name="Beliaev A."/>
            <person name="Bohutskyi P."/>
            <person name="Hill E.A."/>
            <person name="Rabines A."/>
            <person name="Zheng H."/>
            <person name="Allen L.Z."/>
            <person name="Kuo A."/>
            <person name="Grigoriev I.V."/>
            <person name="Allen A.E."/>
            <person name="Hazlebeck D."/>
            <person name="Allen E.E."/>
        </authorList>
    </citation>
    <scope>NUCLEOTIDE SEQUENCE</scope>
    <source>
        <strain evidence="1">Hildebrandi</strain>
    </source>
</reference>